<dbReference type="PANTHER" id="PTHR42756:SF1">
    <property type="entry name" value="TRANSCRIPTIONAL REPRESSOR OF EMRAB OPERON"/>
    <property type="match status" value="1"/>
</dbReference>
<organism evidence="5">
    <name type="scientific">hydrocarbon metagenome</name>
    <dbReference type="NCBI Taxonomy" id="938273"/>
    <lineage>
        <taxon>unclassified sequences</taxon>
        <taxon>metagenomes</taxon>
        <taxon>ecological metagenomes</taxon>
    </lineage>
</organism>
<dbReference type="SMART" id="SM00347">
    <property type="entry name" value="HTH_MARR"/>
    <property type="match status" value="1"/>
</dbReference>
<accession>A0A0W8FYL9</accession>
<evidence type="ECO:0000313" key="5">
    <source>
        <dbReference type="EMBL" id="KUG26027.1"/>
    </source>
</evidence>
<dbReference type="InterPro" id="IPR000835">
    <property type="entry name" value="HTH_MarR-typ"/>
</dbReference>
<dbReference type="Gene3D" id="1.10.10.10">
    <property type="entry name" value="Winged helix-like DNA-binding domain superfamily/Winged helix DNA-binding domain"/>
    <property type="match status" value="1"/>
</dbReference>
<protein>
    <submittedName>
        <fullName evidence="5">Transcriptional regulator, marr family</fullName>
    </submittedName>
</protein>
<proteinExistence type="predicted"/>
<dbReference type="PANTHER" id="PTHR42756">
    <property type="entry name" value="TRANSCRIPTIONAL REGULATOR, MARR"/>
    <property type="match status" value="1"/>
</dbReference>
<dbReference type="PRINTS" id="PR00598">
    <property type="entry name" value="HTHMARR"/>
</dbReference>
<keyword evidence="1" id="KW-0805">Transcription regulation</keyword>
<dbReference type="AlphaFoldDB" id="A0A0W8FYL9"/>
<dbReference type="InterPro" id="IPR036390">
    <property type="entry name" value="WH_DNA-bd_sf"/>
</dbReference>
<comment type="caution">
    <text evidence="5">The sequence shown here is derived from an EMBL/GenBank/DDBJ whole genome shotgun (WGS) entry which is preliminary data.</text>
</comment>
<feature type="domain" description="HTH marR-type" evidence="4">
    <location>
        <begin position="18"/>
        <end position="153"/>
    </location>
</feature>
<evidence type="ECO:0000259" key="4">
    <source>
        <dbReference type="PROSITE" id="PS50995"/>
    </source>
</evidence>
<dbReference type="GO" id="GO:0003677">
    <property type="term" value="F:DNA binding"/>
    <property type="evidence" value="ECO:0007669"/>
    <property type="project" value="UniProtKB-KW"/>
</dbReference>
<dbReference type="Pfam" id="PF01047">
    <property type="entry name" value="MarR"/>
    <property type="match status" value="1"/>
</dbReference>
<dbReference type="GO" id="GO:0003700">
    <property type="term" value="F:DNA-binding transcription factor activity"/>
    <property type="evidence" value="ECO:0007669"/>
    <property type="project" value="InterPro"/>
</dbReference>
<evidence type="ECO:0000256" key="1">
    <source>
        <dbReference type="ARBA" id="ARBA00023015"/>
    </source>
</evidence>
<sequence length="159" mass="17991">MDNEIIVMKKRKAYNSKYELALNTWIKLARAHSVVAQLSDEDIRNYGLTTTQFSVIEALGHLGPLKVGELCKKMLVSGGNMTLVLDNLEKQELIERVHSKEDRRAILVQLTKKGDNLFTDTFDHHAKRINEIFSVLSKKEQNELGTLLKKLGLSLKSNG</sequence>
<keyword evidence="2" id="KW-0238">DNA-binding</keyword>
<keyword evidence="3" id="KW-0804">Transcription</keyword>
<dbReference type="EMBL" id="LNQE01000552">
    <property type="protein sequence ID" value="KUG26027.1"/>
    <property type="molecule type" value="Genomic_DNA"/>
</dbReference>
<reference evidence="5" key="1">
    <citation type="journal article" date="2015" name="Proc. Natl. Acad. Sci. U.S.A.">
        <title>Networks of energetic and metabolic interactions define dynamics in microbial communities.</title>
        <authorList>
            <person name="Embree M."/>
            <person name="Liu J.K."/>
            <person name="Al-Bassam M.M."/>
            <person name="Zengler K."/>
        </authorList>
    </citation>
    <scope>NUCLEOTIDE SEQUENCE</scope>
</reference>
<name>A0A0W8FYL9_9ZZZZ</name>
<gene>
    <name evidence="5" type="ORF">ASZ90_004143</name>
</gene>
<dbReference type="PROSITE" id="PS50995">
    <property type="entry name" value="HTH_MARR_2"/>
    <property type="match status" value="1"/>
</dbReference>
<evidence type="ECO:0000256" key="3">
    <source>
        <dbReference type="ARBA" id="ARBA00023163"/>
    </source>
</evidence>
<dbReference type="SUPFAM" id="SSF46785">
    <property type="entry name" value="Winged helix' DNA-binding domain"/>
    <property type="match status" value="1"/>
</dbReference>
<evidence type="ECO:0000256" key="2">
    <source>
        <dbReference type="ARBA" id="ARBA00023125"/>
    </source>
</evidence>
<dbReference type="InterPro" id="IPR036388">
    <property type="entry name" value="WH-like_DNA-bd_sf"/>
</dbReference>